<keyword evidence="1" id="KW-1133">Transmembrane helix</keyword>
<protein>
    <recommendedName>
        <fullName evidence="4">7TM GPCR serpentine receptor class x (Srx) domain-containing protein</fullName>
    </recommendedName>
</protein>
<evidence type="ECO:0008006" key="4">
    <source>
        <dbReference type="Google" id="ProtNLM"/>
    </source>
</evidence>
<feature type="transmembrane region" description="Helical" evidence="1">
    <location>
        <begin position="125"/>
        <end position="150"/>
    </location>
</feature>
<comment type="caution">
    <text evidence="2">The sequence shown here is derived from an EMBL/GenBank/DDBJ whole genome shotgun (WGS) entry which is preliminary data.</text>
</comment>
<keyword evidence="1" id="KW-0472">Membrane</keyword>
<name>A0A2A2LQ78_9BILA</name>
<proteinExistence type="predicted"/>
<dbReference type="PANTHER" id="PTHR46178">
    <property type="entry name" value="SEVEN TM RECEPTOR"/>
    <property type="match status" value="1"/>
</dbReference>
<dbReference type="OrthoDB" id="5854941at2759"/>
<keyword evidence="1" id="KW-0812">Transmembrane</keyword>
<dbReference type="EMBL" id="LIAE01006519">
    <property type="protein sequence ID" value="PAV88396.1"/>
    <property type="molecule type" value="Genomic_DNA"/>
</dbReference>
<gene>
    <name evidence="2" type="ORF">WR25_05989</name>
</gene>
<dbReference type="Proteomes" id="UP000218231">
    <property type="component" value="Unassembled WGS sequence"/>
</dbReference>
<feature type="transmembrane region" description="Helical" evidence="1">
    <location>
        <begin position="156"/>
        <end position="181"/>
    </location>
</feature>
<dbReference type="InterPro" id="IPR019428">
    <property type="entry name" value="7TM_GPCR_serpentine_rcpt_Str"/>
</dbReference>
<keyword evidence="3" id="KW-1185">Reference proteome</keyword>
<organism evidence="2 3">
    <name type="scientific">Diploscapter pachys</name>
    <dbReference type="NCBI Taxonomy" id="2018661"/>
    <lineage>
        <taxon>Eukaryota</taxon>
        <taxon>Metazoa</taxon>
        <taxon>Ecdysozoa</taxon>
        <taxon>Nematoda</taxon>
        <taxon>Chromadorea</taxon>
        <taxon>Rhabditida</taxon>
        <taxon>Rhabditina</taxon>
        <taxon>Rhabditomorpha</taxon>
        <taxon>Rhabditoidea</taxon>
        <taxon>Rhabditidae</taxon>
        <taxon>Diploscapter</taxon>
    </lineage>
</organism>
<feature type="transmembrane region" description="Helical" evidence="1">
    <location>
        <begin position="85"/>
        <end position="104"/>
    </location>
</feature>
<accession>A0A2A2LQ78</accession>
<dbReference type="AlphaFoldDB" id="A0A2A2LQ78"/>
<feature type="transmembrane region" description="Helical" evidence="1">
    <location>
        <begin position="12"/>
        <end position="32"/>
    </location>
</feature>
<dbReference type="PANTHER" id="PTHR46178:SF9">
    <property type="entry name" value="SEVEN TM RECEPTOR"/>
    <property type="match status" value="1"/>
</dbReference>
<evidence type="ECO:0000313" key="3">
    <source>
        <dbReference type="Proteomes" id="UP000218231"/>
    </source>
</evidence>
<dbReference type="Gene3D" id="1.20.1070.10">
    <property type="entry name" value="Rhodopsin 7-helix transmembrane proteins"/>
    <property type="match status" value="1"/>
</dbReference>
<sequence>MDYVYSRNGFIYALLFNFVIFANWSIILRLSYWRTDELVNASKQLIWELFQVDLEETTFLGALTGNSAKNQTKTMLYTFIQLESLVILLLQHAFTVFSSIAILRKIKSNAISKNAKNLNRQMLKLMLCQVAIPFVFSNLPSIIQLSLFAAGHESSVPLALVFSSPYPLSFLVNPLIIIHFVSDYKIHDFSQIWKSSFFYFLVVFK</sequence>
<reference evidence="2 3" key="1">
    <citation type="journal article" date="2017" name="Curr. Biol.">
        <title>Genome architecture and evolution of a unichromosomal asexual nematode.</title>
        <authorList>
            <person name="Fradin H."/>
            <person name="Zegar C."/>
            <person name="Gutwein M."/>
            <person name="Lucas J."/>
            <person name="Kovtun M."/>
            <person name="Corcoran D."/>
            <person name="Baugh L.R."/>
            <person name="Kiontke K."/>
            <person name="Gunsalus K."/>
            <person name="Fitch D.H."/>
            <person name="Piano F."/>
        </authorList>
    </citation>
    <scope>NUCLEOTIDE SEQUENCE [LARGE SCALE GENOMIC DNA]</scope>
    <source>
        <strain evidence="2">PF1309</strain>
    </source>
</reference>
<dbReference type="Pfam" id="PF10326">
    <property type="entry name" value="7TM_GPCR_Str"/>
    <property type="match status" value="1"/>
</dbReference>
<evidence type="ECO:0000256" key="1">
    <source>
        <dbReference type="SAM" id="Phobius"/>
    </source>
</evidence>
<evidence type="ECO:0000313" key="2">
    <source>
        <dbReference type="EMBL" id="PAV88396.1"/>
    </source>
</evidence>